<organism evidence="1 2">
    <name type="scientific">Clostridium gelidum</name>
    <dbReference type="NCBI Taxonomy" id="704125"/>
    <lineage>
        <taxon>Bacteria</taxon>
        <taxon>Bacillati</taxon>
        <taxon>Bacillota</taxon>
        <taxon>Clostridia</taxon>
        <taxon>Eubacteriales</taxon>
        <taxon>Clostridiaceae</taxon>
        <taxon>Clostridium</taxon>
    </lineage>
</organism>
<keyword evidence="2" id="KW-1185">Reference proteome</keyword>
<evidence type="ECO:0008006" key="3">
    <source>
        <dbReference type="Google" id="ProtNLM"/>
    </source>
</evidence>
<protein>
    <recommendedName>
        <fullName evidence="3">ATP F0F1 synthase synthase</fullName>
    </recommendedName>
</protein>
<sequence>MNHLVAKTKGRKGEFFKVISDEEIFELTDYLDNPIKYDVDYKLDEDEWFAIEIFSEKEYCIDFLKKTFISTDYNQIPVKDYSKIEYLCSFQTGIYYFQKLSSSQLLRKKYFSLSGAPTRIECDPIIVINSFADAIYIKESDTLYFKKLPSIISIFKGIDTLYKEATKEETEGFLQNDFIQLETEFNADKVKISNRKRIAMAMDTLEKFSQEEKKSIFSYVGEYCEDLECNEHNTKFIITNENDLKKLLFGIEQRYYTTGVGGERRLANSVIKL</sequence>
<evidence type="ECO:0000313" key="1">
    <source>
        <dbReference type="EMBL" id="BCZ45808.1"/>
    </source>
</evidence>
<name>A0ABM7T1M7_9CLOT</name>
<accession>A0ABM7T1M7</accession>
<gene>
    <name evidence="1" type="ORF">psyc5s11_18750</name>
</gene>
<dbReference type="EMBL" id="AP024849">
    <property type="protein sequence ID" value="BCZ45808.1"/>
    <property type="molecule type" value="Genomic_DNA"/>
</dbReference>
<proteinExistence type="predicted"/>
<dbReference type="Proteomes" id="UP000824633">
    <property type="component" value="Chromosome"/>
</dbReference>
<dbReference type="RefSeq" id="WP_224037361.1">
    <property type="nucleotide sequence ID" value="NZ_AP024849.1"/>
</dbReference>
<evidence type="ECO:0000313" key="2">
    <source>
        <dbReference type="Proteomes" id="UP000824633"/>
    </source>
</evidence>
<reference evidence="2" key="1">
    <citation type="submission" date="2021-07" db="EMBL/GenBank/DDBJ databases">
        <title>Complete genome sequencing of a Clostridium isolate.</title>
        <authorList>
            <person name="Ueki A."/>
            <person name="Tonouchi A."/>
        </authorList>
    </citation>
    <scope>NUCLEOTIDE SEQUENCE [LARGE SCALE GENOMIC DNA]</scope>
    <source>
        <strain evidence="2">C5S11</strain>
    </source>
</reference>